<protein>
    <submittedName>
        <fullName evidence="1">Uncharacterized protein</fullName>
    </submittedName>
</protein>
<keyword evidence="2" id="KW-1185">Reference proteome</keyword>
<proteinExistence type="predicted"/>
<dbReference type="Proteomes" id="UP001143856">
    <property type="component" value="Unassembled WGS sequence"/>
</dbReference>
<reference evidence="1" key="1">
    <citation type="submission" date="2022-10" db="EMBL/GenBank/DDBJ databases">
        <title>Genome Sequence of Xylaria curta.</title>
        <authorList>
            <person name="Buettner E."/>
        </authorList>
    </citation>
    <scope>NUCLEOTIDE SEQUENCE</scope>
    <source>
        <strain evidence="1">Babe10</strain>
    </source>
</reference>
<accession>A0ACC1P8G2</accession>
<evidence type="ECO:0000313" key="2">
    <source>
        <dbReference type="Proteomes" id="UP001143856"/>
    </source>
</evidence>
<evidence type="ECO:0000313" key="1">
    <source>
        <dbReference type="EMBL" id="KAJ2987359.1"/>
    </source>
</evidence>
<name>A0ACC1P8G2_9PEZI</name>
<comment type="caution">
    <text evidence="1">The sequence shown here is derived from an EMBL/GenBank/DDBJ whole genome shotgun (WGS) entry which is preliminary data.</text>
</comment>
<dbReference type="EMBL" id="JAPDGR010000803">
    <property type="protein sequence ID" value="KAJ2987359.1"/>
    <property type="molecule type" value="Genomic_DNA"/>
</dbReference>
<organism evidence="1 2">
    <name type="scientific">Xylaria curta</name>
    <dbReference type="NCBI Taxonomy" id="42375"/>
    <lineage>
        <taxon>Eukaryota</taxon>
        <taxon>Fungi</taxon>
        <taxon>Dikarya</taxon>
        <taxon>Ascomycota</taxon>
        <taxon>Pezizomycotina</taxon>
        <taxon>Sordariomycetes</taxon>
        <taxon>Xylariomycetidae</taxon>
        <taxon>Xylariales</taxon>
        <taxon>Xylariaceae</taxon>
        <taxon>Xylaria</taxon>
    </lineage>
</organism>
<gene>
    <name evidence="1" type="ORF">NUW58_g4554</name>
</gene>
<sequence length="1264" mass="144103">MADKPHHRPAAAKTGVSWARMVKTELFSHSDGERARFCRRYLGNQTKPKIMGRWNPYDRFTRKEDLSKFFSGHEYRCCSLGDRERFAKFAIEKTLEGYPDDDFKITGQIMEHEYLTDRPEESGALDDLIPRDLTSDVEPTQSISAAAQSIIAASPNCQGPPVNPCTTYLKMTECGQYGPSKLAIWKSPFIPKLDNQDGRRGLLSHQVTAIVWLLSRLFGDLPELTYKDSTTESLHSNIVTQSDRENRDRLKGPKYFGGILADSMGLGKTLVTVALVDLLIRQKLNVVQAEDGPPKHRPILLIAPNATVANQWVQEFLQVTSKNVLRHIVVSGPGLEPPPSQPRVVHLDLDNFRRWPANIKYMWDEGNPRASKVVLIMTMESWATRTCVREKFEKNKNEGDVCESESDEGDTYDRDSYEEDQNPKLEWTSSFAKEGRGFSLVIVDEAYKVKNRSTKNWRSVYLLERQFTLLITATPCMNTLTDLLGLAELLWTAPEKYLNQHPEEWEEIQQMFMYLSDLSRLDTSSSSDLSQLVAGWPALLTKLVCKQRNARTQNIDLTRRYLKYFETLAMLKRSPNSYLYSNWEKSERISLEGLFPKVTDYTVDISAGKAYDREYQTVHTELLIDYLGYLTAWRDNTANTQAKNTKKKESLIGSTRLLQIASSSLDVYDLNTVITNNGYSTLAPEVAEMREKGVNLLRLAQFLVLPDETKPETHLGYMQLATRNSPILRYILRYISENILTREENGKIKKLLIIEQNLMLALYYELVLQFLGFECRCLHAQLSVDERQKLVDSFNSGDNTSCQILIQLYTVGFAGTNLHKSCSRVLIAAQSHSLPVQWQATHRVIRIGQIEDVTVHRPKLKNSFHSFRESRQIEKLLPELGARAQGKVKTYLLRLLNFFQHEIHDAWHSPDGQRLLTEKNLLEGAQHEELEEPSTPVFKKVKLENGTQSKVEVKKTQKQNGKEPSVNTITSSSSNKRDQDAVVPTAGDGRYGWFNLNYPDISDTEAFLKRRTRDNYYEEFIDLPRETKSRFSHEKNNLRRLLSYANDEGADTLPTTPWQEDDLNDPAVLERALELMLRVRLGASDIAMLPFPMIDLSQAPDSRRKHLQRLLADLKYTVQDCANVSPAVSAKDPREALRGIDTNKTPAQIDKDLKAQARFGASGSPSGKRIKKETQDQETVIDFAEDDDIELADLEDVVFPALPGDNAVHRIKDEDIEHIKHEDIDITEHGDVNITRHDTVDLTGDVNLDFIKKEDVSKTFAIDE</sequence>